<dbReference type="InterPro" id="IPR012918">
    <property type="entry name" value="RTP801-like"/>
</dbReference>
<feature type="compositionally biased region" description="Polar residues" evidence="4">
    <location>
        <begin position="66"/>
        <end position="81"/>
    </location>
</feature>
<protein>
    <submittedName>
        <fullName evidence="5">Uncharacterized protein</fullName>
    </submittedName>
</protein>
<comment type="caution">
    <text evidence="5">The sequence shown here is derived from an EMBL/GenBank/DDBJ whole genome shotgun (WGS) entry which is preliminary data.</text>
</comment>
<dbReference type="PANTHER" id="PTHR12478:SF16">
    <property type="entry name" value="PROTEIN CHARYBDE-RELATED"/>
    <property type="match status" value="1"/>
</dbReference>
<dbReference type="Gene3D" id="3.90.470.40">
    <property type="entry name" value="RTP801-like"/>
    <property type="match status" value="1"/>
</dbReference>
<dbReference type="AlphaFoldDB" id="A0AAE1U3W8"/>
<dbReference type="InterPro" id="IPR038281">
    <property type="entry name" value="RTP801-like_C_sf"/>
</dbReference>
<dbReference type="EMBL" id="JAWZYT010001765">
    <property type="protein sequence ID" value="KAK4309333.1"/>
    <property type="molecule type" value="Genomic_DNA"/>
</dbReference>
<sequence>MLRVARPNTYKADMPPLRSEFYDFVGPKDKAAGDILAKHILNMVHRARKTKLVNLAQANAQSQANTHVNNNSPTITRPAQGTQGGTGYVQRLQKLVPGAKTDMPVFLPEDFISRVVRDIIRMSEGEPKGIRACILVLEVSEGRHRVTLGRIVCDPKVASTYTLKLRMVTAYPENVQSTFRFLGKGSDAIYFSPAYTIEKKRTITETSSRSKV</sequence>
<reference evidence="5" key="1">
    <citation type="submission" date="2023-11" db="EMBL/GenBank/DDBJ databases">
        <title>Genome assemblies of two species of porcelain crab, Petrolisthes cinctipes and Petrolisthes manimaculis (Anomura: Porcellanidae).</title>
        <authorList>
            <person name="Angst P."/>
        </authorList>
    </citation>
    <scope>NUCLEOTIDE SEQUENCE</scope>
    <source>
        <strain evidence="5">PB745_02</strain>
        <tissue evidence="5">Gill</tissue>
    </source>
</reference>
<organism evidence="5 6">
    <name type="scientific">Petrolisthes manimaculis</name>
    <dbReference type="NCBI Taxonomy" id="1843537"/>
    <lineage>
        <taxon>Eukaryota</taxon>
        <taxon>Metazoa</taxon>
        <taxon>Ecdysozoa</taxon>
        <taxon>Arthropoda</taxon>
        <taxon>Crustacea</taxon>
        <taxon>Multicrustacea</taxon>
        <taxon>Malacostraca</taxon>
        <taxon>Eumalacostraca</taxon>
        <taxon>Eucarida</taxon>
        <taxon>Decapoda</taxon>
        <taxon>Pleocyemata</taxon>
        <taxon>Anomura</taxon>
        <taxon>Galatheoidea</taxon>
        <taxon>Porcellanidae</taxon>
        <taxon>Petrolisthes</taxon>
    </lineage>
</organism>
<gene>
    <name evidence="5" type="ORF">Pmani_019028</name>
</gene>
<name>A0AAE1U3W8_9EUCA</name>
<accession>A0AAE1U3W8</accession>
<dbReference type="GO" id="GO:0009968">
    <property type="term" value="P:negative regulation of signal transduction"/>
    <property type="evidence" value="ECO:0007669"/>
    <property type="project" value="InterPro"/>
</dbReference>
<dbReference type="Proteomes" id="UP001292094">
    <property type="component" value="Unassembled WGS sequence"/>
</dbReference>
<proteinExistence type="inferred from homology"/>
<evidence type="ECO:0000256" key="3">
    <source>
        <dbReference type="ARBA" id="ARBA00022490"/>
    </source>
</evidence>
<dbReference type="PANTHER" id="PTHR12478">
    <property type="entry name" value="DNA-DAMAGE-INDUCIBLE TRANSCRIPT 4 PROTEIN DDIT4"/>
    <property type="match status" value="1"/>
</dbReference>
<evidence type="ECO:0000313" key="5">
    <source>
        <dbReference type="EMBL" id="KAK4309333.1"/>
    </source>
</evidence>
<dbReference type="GO" id="GO:0006915">
    <property type="term" value="P:apoptotic process"/>
    <property type="evidence" value="ECO:0007669"/>
    <property type="project" value="TreeGrafter"/>
</dbReference>
<dbReference type="Pfam" id="PF07809">
    <property type="entry name" value="RTP801_C"/>
    <property type="match status" value="1"/>
</dbReference>
<comment type="subcellular location">
    <subcellularLocation>
        <location evidence="1">Cytoplasm</location>
    </subcellularLocation>
</comment>
<keyword evidence="6" id="KW-1185">Reference proteome</keyword>
<comment type="similarity">
    <text evidence="2">Belongs to the DDIT4 family.</text>
</comment>
<evidence type="ECO:0000256" key="2">
    <source>
        <dbReference type="ARBA" id="ARBA00010670"/>
    </source>
</evidence>
<feature type="region of interest" description="Disordered" evidence="4">
    <location>
        <begin position="64"/>
        <end position="84"/>
    </location>
</feature>
<evidence type="ECO:0000256" key="1">
    <source>
        <dbReference type="ARBA" id="ARBA00004496"/>
    </source>
</evidence>
<evidence type="ECO:0000256" key="4">
    <source>
        <dbReference type="SAM" id="MobiDB-lite"/>
    </source>
</evidence>
<keyword evidence="3" id="KW-0963">Cytoplasm</keyword>
<dbReference type="GO" id="GO:0005737">
    <property type="term" value="C:cytoplasm"/>
    <property type="evidence" value="ECO:0007669"/>
    <property type="project" value="UniProtKB-SubCell"/>
</dbReference>
<evidence type="ECO:0000313" key="6">
    <source>
        <dbReference type="Proteomes" id="UP001292094"/>
    </source>
</evidence>
<dbReference type="GO" id="GO:0032006">
    <property type="term" value="P:regulation of TOR signaling"/>
    <property type="evidence" value="ECO:0007669"/>
    <property type="project" value="TreeGrafter"/>
</dbReference>